<protein>
    <submittedName>
        <fullName evidence="1">Uncharacterized protein</fullName>
    </submittedName>
</protein>
<organism evidence="1 2">
    <name type="scientific">Vermiconidia calcicola</name>
    <dbReference type="NCBI Taxonomy" id="1690605"/>
    <lineage>
        <taxon>Eukaryota</taxon>
        <taxon>Fungi</taxon>
        <taxon>Dikarya</taxon>
        <taxon>Ascomycota</taxon>
        <taxon>Pezizomycotina</taxon>
        <taxon>Dothideomycetes</taxon>
        <taxon>Dothideomycetidae</taxon>
        <taxon>Mycosphaerellales</taxon>
        <taxon>Extremaceae</taxon>
        <taxon>Vermiconidia</taxon>
    </lineage>
</organism>
<keyword evidence="2" id="KW-1185">Reference proteome</keyword>
<dbReference type="EMBL" id="JAUTXU010000019">
    <property type="protein sequence ID" value="KAK3721001.1"/>
    <property type="molecule type" value="Genomic_DNA"/>
</dbReference>
<evidence type="ECO:0000313" key="2">
    <source>
        <dbReference type="Proteomes" id="UP001281147"/>
    </source>
</evidence>
<accession>A0ACC3NQB5</accession>
<evidence type="ECO:0000313" key="1">
    <source>
        <dbReference type="EMBL" id="KAK3721001.1"/>
    </source>
</evidence>
<gene>
    <name evidence="1" type="ORF">LTR37_003291</name>
</gene>
<reference evidence="1" key="1">
    <citation type="submission" date="2023-07" db="EMBL/GenBank/DDBJ databases">
        <title>Black Yeasts Isolated from many extreme environments.</title>
        <authorList>
            <person name="Coleine C."/>
            <person name="Stajich J.E."/>
            <person name="Selbmann L."/>
        </authorList>
    </citation>
    <scope>NUCLEOTIDE SEQUENCE</scope>
    <source>
        <strain evidence="1">CCFEE 5714</strain>
    </source>
</reference>
<sequence length="217" mass="24282">MLDQADLKAVCTTELFERYLQLESEALLTIFPNFQRCMSGSCSSGQIHDGGDIFSCTACQYKHCMSCDVALHSGETCDLYQELSTKEKEKRKALLAKSADIEKEAMELAKRTEKEEAEAAETLKKVAKLCPGCKRKVMKTSGCDHIHCGYFDAIFGHQVSRTTTNGFAGTVCGFDFCWICLADQNEIWKVGNSAHKEDCNHFRSLPSRARVLRPDEL</sequence>
<name>A0ACC3NQB5_9PEZI</name>
<proteinExistence type="predicted"/>
<comment type="caution">
    <text evidence="1">The sequence shown here is derived from an EMBL/GenBank/DDBJ whole genome shotgun (WGS) entry which is preliminary data.</text>
</comment>
<dbReference type="Proteomes" id="UP001281147">
    <property type="component" value="Unassembled WGS sequence"/>
</dbReference>